<evidence type="ECO:0000313" key="2">
    <source>
        <dbReference type="Proteomes" id="UP000276133"/>
    </source>
</evidence>
<sequence>MVQQKVQYCTNLYRRIPSSTKTLQFIAYFNQGFFDGVHFTENCRVFAELGILLKISELFKNK</sequence>
<gene>
    <name evidence="1" type="ORF">BpHYR1_010671</name>
</gene>
<organism evidence="1 2">
    <name type="scientific">Brachionus plicatilis</name>
    <name type="common">Marine rotifer</name>
    <name type="synonym">Brachionus muelleri</name>
    <dbReference type="NCBI Taxonomy" id="10195"/>
    <lineage>
        <taxon>Eukaryota</taxon>
        <taxon>Metazoa</taxon>
        <taxon>Spiralia</taxon>
        <taxon>Gnathifera</taxon>
        <taxon>Rotifera</taxon>
        <taxon>Eurotatoria</taxon>
        <taxon>Monogononta</taxon>
        <taxon>Pseudotrocha</taxon>
        <taxon>Ploima</taxon>
        <taxon>Brachionidae</taxon>
        <taxon>Brachionus</taxon>
    </lineage>
</organism>
<keyword evidence="2" id="KW-1185">Reference proteome</keyword>
<reference evidence="1 2" key="1">
    <citation type="journal article" date="2018" name="Sci. Rep.">
        <title>Genomic signatures of local adaptation to the degree of environmental predictability in rotifers.</title>
        <authorList>
            <person name="Franch-Gras L."/>
            <person name="Hahn C."/>
            <person name="Garcia-Roger E.M."/>
            <person name="Carmona M.J."/>
            <person name="Serra M."/>
            <person name="Gomez A."/>
        </authorList>
    </citation>
    <scope>NUCLEOTIDE SEQUENCE [LARGE SCALE GENOMIC DNA]</scope>
    <source>
        <strain evidence="1">HYR1</strain>
    </source>
</reference>
<accession>A0A3M7PZT6</accession>
<name>A0A3M7PZT6_BRAPC</name>
<dbReference type="AlphaFoldDB" id="A0A3M7PZT6"/>
<dbReference type="EMBL" id="REGN01008178">
    <property type="protein sequence ID" value="RNA04265.1"/>
    <property type="molecule type" value="Genomic_DNA"/>
</dbReference>
<evidence type="ECO:0000313" key="1">
    <source>
        <dbReference type="EMBL" id="RNA04265.1"/>
    </source>
</evidence>
<comment type="caution">
    <text evidence="1">The sequence shown here is derived from an EMBL/GenBank/DDBJ whole genome shotgun (WGS) entry which is preliminary data.</text>
</comment>
<dbReference type="Proteomes" id="UP000276133">
    <property type="component" value="Unassembled WGS sequence"/>
</dbReference>
<proteinExistence type="predicted"/>
<protein>
    <submittedName>
        <fullName evidence="1">Uncharacterized protein</fullName>
    </submittedName>
</protein>